<evidence type="ECO:0000313" key="2">
    <source>
        <dbReference type="Proteomes" id="UP000815677"/>
    </source>
</evidence>
<protein>
    <submittedName>
        <fullName evidence="1">Uncharacterized protein</fullName>
    </submittedName>
</protein>
<accession>A0ABQ0KU85</accession>
<name>A0ABQ0KU85_MYCCL</name>
<keyword evidence="2" id="KW-1185">Reference proteome</keyword>
<evidence type="ECO:0000313" key="1">
    <source>
        <dbReference type="EMBL" id="GAT42471.1"/>
    </source>
</evidence>
<sequence length="178" mass="18477">MLDVGIRPGGGLPLGHDLDEMRSLVFLLAAFAATVRVSARVNLVERLSACRDAGTLKVLGNATFTSTTGSGHTAQFSTTYCPAADSASASESPETKAEDPSEVNKRQTCTQCPCANGSITCYCHTLGSQNSLFIDTCTNSTPPGVTIPNYDDCLTLAALVSGVPSGSLGESSLHVFLQ</sequence>
<dbReference type="Proteomes" id="UP000815677">
    <property type="component" value="Unassembled WGS sequence"/>
</dbReference>
<reference evidence="1" key="1">
    <citation type="submission" date="2014-09" db="EMBL/GenBank/DDBJ databases">
        <title>Genome sequence of the luminous mushroom Mycena chlorophos for searching fungal bioluminescence genes.</title>
        <authorList>
            <person name="Tanaka Y."/>
            <person name="Kasuga D."/>
            <person name="Oba Y."/>
            <person name="Hase S."/>
            <person name="Sato K."/>
            <person name="Oba Y."/>
            <person name="Sakakibara Y."/>
        </authorList>
    </citation>
    <scope>NUCLEOTIDE SEQUENCE</scope>
</reference>
<dbReference type="EMBL" id="DF837988">
    <property type="protein sequence ID" value="GAT42471.1"/>
    <property type="molecule type" value="Genomic_DNA"/>
</dbReference>
<organism evidence="1 2">
    <name type="scientific">Mycena chlorophos</name>
    <name type="common">Agaric fungus</name>
    <name type="synonym">Agaricus chlorophos</name>
    <dbReference type="NCBI Taxonomy" id="658473"/>
    <lineage>
        <taxon>Eukaryota</taxon>
        <taxon>Fungi</taxon>
        <taxon>Dikarya</taxon>
        <taxon>Basidiomycota</taxon>
        <taxon>Agaricomycotina</taxon>
        <taxon>Agaricomycetes</taxon>
        <taxon>Agaricomycetidae</taxon>
        <taxon>Agaricales</taxon>
        <taxon>Marasmiineae</taxon>
        <taxon>Mycenaceae</taxon>
        <taxon>Mycena</taxon>
    </lineage>
</organism>
<gene>
    <name evidence="1" type="ORF">MCHLO_00184</name>
</gene>
<proteinExistence type="predicted"/>